<feature type="compositionally biased region" description="Polar residues" evidence="1">
    <location>
        <begin position="75"/>
        <end position="91"/>
    </location>
</feature>
<name>A0AAN8FEL8_TRICO</name>
<organism evidence="2 3">
    <name type="scientific">Trichostrongylus colubriformis</name>
    <name type="common">Black scour worm</name>
    <dbReference type="NCBI Taxonomy" id="6319"/>
    <lineage>
        <taxon>Eukaryota</taxon>
        <taxon>Metazoa</taxon>
        <taxon>Ecdysozoa</taxon>
        <taxon>Nematoda</taxon>
        <taxon>Chromadorea</taxon>
        <taxon>Rhabditida</taxon>
        <taxon>Rhabditina</taxon>
        <taxon>Rhabditomorpha</taxon>
        <taxon>Strongyloidea</taxon>
        <taxon>Trichostrongylidae</taxon>
        <taxon>Trichostrongylus</taxon>
    </lineage>
</organism>
<evidence type="ECO:0000256" key="1">
    <source>
        <dbReference type="SAM" id="MobiDB-lite"/>
    </source>
</evidence>
<evidence type="ECO:0000313" key="2">
    <source>
        <dbReference type="EMBL" id="KAK5975590.1"/>
    </source>
</evidence>
<feature type="compositionally biased region" description="Basic and acidic residues" evidence="1">
    <location>
        <begin position="254"/>
        <end position="265"/>
    </location>
</feature>
<dbReference type="EMBL" id="WIXE01012879">
    <property type="protein sequence ID" value="KAK5975590.1"/>
    <property type="molecule type" value="Genomic_DNA"/>
</dbReference>
<dbReference type="Proteomes" id="UP001331761">
    <property type="component" value="Unassembled WGS sequence"/>
</dbReference>
<accession>A0AAN8FEL8</accession>
<protein>
    <submittedName>
        <fullName evidence="2">Uncharacterized protein</fullName>
    </submittedName>
</protein>
<proteinExistence type="predicted"/>
<feature type="compositionally biased region" description="Polar residues" evidence="1">
    <location>
        <begin position="139"/>
        <end position="150"/>
    </location>
</feature>
<feature type="compositionally biased region" description="Basic and acidic residues" evidence="1">
    <location>
        <begin position="108"/>
        <end position="120"/>
    </location>
</feature>
<keyword evidence="3" id="KW-1185">Reference proteome</keyword>
<reference evidence="2 3" key="1">
    <citation type="submission" date="2019-10" db="EMBL/GenBank/DDBJ databases">
        <title>Assembly and Annotation for the nematode Trichostrongylus colubriformis.</title>
        <authorList>
            <person name="Martin J."/>
        </authorList>
    </citation>
    <scope>NUCLEOTIDE SEQUENCE [LARGE SCALE GENOMIC DNA]</scope>
    <source>
        <strain evidence="2">G859</strain>
        <tissue evidence="2">Whole worm</tissue>
    </source>
</reference>
<evidence type="ECO:0000313" key="3">
    <source>
        <dbReference type="Proteomes" id="UP001331761"/>
    </source>
</evidence>
<comment type="caution">
    <text evidence="2">The sequence shown here is derived from an EMBL/GenBank/DDBJ whole genome shotgun (WGS) entry which is preliminary data.</text>
</comment>
<dbReference type="AlphaFoldDB" id="A0AAN8FEL8"/>
<feature type="non-terminal residue" evidence="2">
    <location>
        <position position="368"/>
    </location>
</feature>
<sequence length="368" mass="39489">MAPPVTRSRAKATEPWVEDYLGETPAFSTLMSAQTPGDELTIPGHAVATADSSTTQRTSEHSVSESSGHEVAATDHTSTHASDVEMTTASDKSTRGELSSDELLATDAEMRSLADTDYDRGSSVLPSSEAASSVSDQSTTSAPQAPSRSVPSPMETEGSPPPRFRAGGFGEPSSTADPPLGTASAPSHPFTSGFVEPPRGAASRPPALRGASGTRGRNPFPPRRGSSNTRGARSRPPRGSRSQQSAVVATEQQKQQDIKKDLPERTPPDFWHYLIDRHPWAQYVKPRQLRLHELAAQQVTNDFSDQVYRHVPKPGYLSLKFARSLFPQVTPPDGLVTATIPFLELPSLEDAVVFRSNTANIIQQALDG</sequence>
<feature type="compositionally biased region" description="Low complexity" evidence="1">
    <location>
        <begin position="122"/>
        <end position="138"/>
    </location>
</feature>
<feature type="region of interest" description="Disordered" evidence="1">
    <location>
        <begin position="31"/>
        <end position="265"/>
    </location>
</feature>
<gene>
    <name evidence="2" type="ORF">GCK32_003143</name>
</gene>